<protein>
    <submittedName>
        <fullName evidence="1">Uncharacterized protein</fullName>
    </submittedName>
</protein>
<dbReference type="GeneID" id="20661252"/>
<dbReference type="GO" id="GO:0007015">
    <property type="term" value="P:actin filament organization"/>
    <property type="evidence" value="ECO:0007669"/>
    <property type="project" value="InterPro"/>
</dbReference>
<dbReference type="GO" id="GO:0015629">
    <property type="term" value="C:actin cytoskeleton"/>
    <property type="evidence" value="ECO:0007669"/>
    <property type="project" value="InterPro"/>
</dbReference>
<dbReference type="GO" id="GO:0030027">
    <property type="term" value="C:lamellipodium"/>
    <property type="evidence" value="ECO:0007669"/>
    <property type="project" value="TreeGrafter"/>
</dbReference>
<dbReference type="RefSeq" id="XP_009536775.1">
    <property type="nucleotide sequence ID" value="XM_009538480.1"/>
</dbReference>
<dbReference type="OMA" id="YGVIVCC"/>
<evidence type="ECO:0000313" key="1">
    <source>
        <dbReference type="EMBL" id="EGZ07209.1"/>
    </source>
</evidence>
<keyword evidence="2" id="KW-1185">Reference proteome</keyword>
<dbReference type="GO" id="GO:0051015">
    <property type="term" value="F:actin filament binding"/>
    <property type="evidence" value="ECO:0007669"/>
    <property type="project" value="TreeGrafter"/>
</dbReference>
<dbReference type="PANTHER" id="PTHR15435:SF2">
    <property type="entry name" value="KICSTOR COMPLEX PROTEIN KAPTIN"/>
    <property type="match status" value="1"/>
</dbReference>
<dbReference type="InParanoid" id="G5AB64"/>
<dbReference type="EMBL" id="JH159162">
    <property type="protein sequence ID" value="EGZ07209.1"/>
    <property type="molecule type" value="Genomic_DNA"/>
</dbReference>
<dbReference type="GO" id="GO:0034198">
    <property type="term" value="P:cellular response to amino acid starvation"/>
    <property type="evidence" value="ECO:0007669"/>
    <property type="project" value="TreeGrafter"/>
</dbReference>
<organism evidence="1 2">
    <name type="scientific">Phytophthora sojae (strain P6497)</name>
    <name type="common">Soybean stem and root rot agent</name>
    <name type="synonym">Phytophthora megasperma f. sp. glycines</name>
    <dbReference type="NCBI Taxonomy" id="1094619"/>
    <lineage>
        <taxon>Eukaryota</taxon>
        <taxon>Sar</taxon>
        <taxon>Stramenopiles</taxon>
        <taxon>Oomycota</taxon>
        <taxon>Peronosporomycetes</taxon>
        <taxon>Peronosporales</taxon>
        <taxon>Peronosporaceae</taxon>
        <taxon>Phytophthora</taxon>
    </lineage>
</organism>
<proteinExistence type="predicted"/>
<gene>
    <name evidence="1" type="ORF">PHYSODRAFT_528595</name>
</gene>
<dbReference type="SUPFAM" id="SSF69318">
    <property type="entry name" value="Integrin alpha N-terminal domain"/>
    <property type="match status" value="1"/>
</dbReference>
<evidence type="ECO:0000313" key="2">
    <source>
        <dbReference type="Proteomes" id="UP000002640"/>
    </source>
</evidence>
<name>G5AB64_PHYSP</name>
<dbReference type="Proteomes" id="UP000002640">
    <property type="component" value="Unassembled WGS sequence"/>
</dbReference>
<reference evidence="1 2" key="1">
    <citation type="journal article" date="2006" name="Science">
        <title>Phytophthora genome sequences uncover evolutionary origins and mechanisms of pathogenesis.</title>
        <authorList>
            <person name="Tyler B.M."/>
            <person name="Tripathy S."/>
            <person name="Zhang X."/>
            <person name="Dehal P."/>
            <person name="Jiang R.H."/>
            <person name="Aerts A."/>
            <person name="Arredondo F.D."/>
            <person name="Baxter L."/>
            <person name="Bensasson D."/>
            <person name="Beynon J.L."/>
            <person name="Chapman J."/>
            <person name="Damasceno C.M."/>
            <person name="Dorrance A.E."/>
            <person name="Dou D."/>
            <person name="Dickerman A.W."/>
            <person name="Dubchak I.L."/>
            <person name="Garbelotto M."/>
            <person name="Gijzen M."/>
            <person name="Gordon S.G."/>
            <person name="Govers F."/>
            <person name="Grunwald N.J."/>
            <person name="Huang W."/>
            <person name="Ivors K.L."/>
            <person name="Jones R.W."/>
            <person name="Kamoun S."/>
            <person name="Krampis K."/>
            <person name="Lamour K.H."/>
            <person name="Lee M.K."/>
            <person name="McDonald W.H."/>
            <person name="Medina M."/>
            <person name="Meijer H.J."/>
            <person name="Nordberg E.K."/>
            <person name="Maclean D.J."/>
            <person name="Ospina-Giraldo M.D."/>
            <person name="Morris P.F."/>
            <person name="Phuntumart V."/>
            <person name="Putnam N.H."/>
            <person name="Rash S."/>
            <person name="Rose J.K."/>
            <person name="Sakihama Y."/>
            <person name="Salamov A.A."/>
            <person name="Savidor A."/>
            <person name="Scheuring C.F."/>
            <person name="Smith B.M."/>
            <person name="Sobral B.W."/>
            <person name="Terry A."/>
            <person name="Torto-Alalibo T.A."/>
            <person name="Win J."/>
            <person name="Xu Z."/>
            <person name="Zhang H."/>
            <person name="Grigoriev I.V."/>
            <person name="Rokhsar D.S."/>
            <person name="Boore J.L."/>
        </authorList>
    </citation>
    <scope>NUCLEOTIDE SEQUENCE [LARGE SCALE GENOMIC DNA]</scope>
    <source>
        <strain evidence="1 2">P6497</strain>
    </source>
</reference>
<sequence>MAMRFHQKRFFAYPNGAPSLHTLSSVASHSYTLVTTDRSVSLLGYGDVGYSLHKLEVDALHAGKAGVVASAAIERLGALQSRVAIAYAVGDALFLQVVAPHHESLGNGEAAQVSGCGKFELEAAPTHMFSVQASGSTGDVFYGVMVCCTDTMMAFGYVENGKGTHSSGSSTGCARLDSEQFAAFFPEFATFSHTVLAVDIFTSPERDQGWIAFGCADGLVRVLQGQVLGGCLGGPFKTKELQLNGPVTSVALFPKRAVSSSWQCNLLVTCAIGQALVYEDLYSSADGSSGDGEVLVDSDTFDSIFAGITTDIDLDGEVELLLGTDGQVLLAYEERKGRRKWQRLTRSRWDLETFGAIYSLLWRDVNHDGVPELLVASSTGVYVYEADPAFVIKKLESVLSALSATSTTAPPPSSSAK</sequence>
<dbReference type="GO" id="GO:1904262">
    <property type="term" value="P:negative regulation of TORC1 signaling"/>
    <property type="evidence" value="ECO:0007669"/>
    <property type="project" value="TreeGrafter"/>
</dbReference>
<dbReference type="InterPro" id="IPR028994">
    <property type="entry name" value="Integrin_alpha_N"/>
</dbReference>
<dbReference type="KEGG" id="psoj:PHYSODRAFT_528595"/>
<dbReference type="InterPro" id="IPR029982">
    <property type="entry name" value="Kptn"/>
</dbReference>
<dbReference type="PANTHER" id="PTHR15435">
    <property type="entry name" value="KICSTOR COMPLEX PROTEIN KAPTIN"/>
    <property type="match status" value="1"/>
</dbReference>
<accession>G5AB64</accession>
<dbReference type="AlphaFoldDB" id="G5AB64"/>